<dbReference type="Gene3D" id="1.20.5.170">
    <property type="match status" value="1"/>
</dbReference>
<dbReference type="GO" id="GO:0005634">
    <property type="term" value="C:nucleus"/>
    <property type="evidence" value="ECO:0007669"/>
    <property type="project" value="UniProtKB-SubCell"/>
</dbReference>
<comment type="caution">
    <text evidence="11">The sequence shown here is derived from an EMBL/GenBank/DDBJ whole genome shotgun (WGS) entry which is preliminary data.</text>
</comment>
<dbReference type="PANTHER" id="PTHR47424:SF3">
    <property type="entry name" value="REGULATORY PROTEIN GAL4"/>
    <property type="match status" value="1"/>
</dbReference>
<dbReference type="Pfam" id="PF04082">
    <property type="entry name" value="Fungal_trans"/>
    <property type="match status" value="1"/>
</dbReference>
<evidence type="ECO:0000259" key="10">
    <source>
        <dbReference type="PROSITE" id="PS50048"/>
    </source>
</evidence>
<dbReference type="FunFam" id="4.10.240.10:FF:000009">
    <property type="entry name" value="C6 transcription factor (Gal4)"/>
    <property type="match status" value="1"/>
</dbReference>
<reference evidence="12" key="1">
    <citation type="journal article" date="2017" name="Nat. Microbiol.">
        <title>Global analysis of biosynthetic gene clusters reveals vast potential of secondary metabolite production in Penicillium species.</title>
        <authorList>
            <person name="Nielsen J.C."/>
            <person name="Grijseels S."/>
            <person name="Prigent S."/>
            <person name="Ji B."/>
            <person name="Dainat J."/>
            <person name="Nielsen K.F."/>
            <person name="Frisvad J.C."/>
            <person name="Workman M."/>
            <person name="Nielsen J."/>
        </authorList>
    </citation>
    <scope>NUCLEOTIDE SEQUENCE [LARGE SCALE GENOMIC DNA]</scope>
    <source>
        <strain evidence="12">IBT 24891</strain>
    </source>
</reference>
<keyword evidence="3" id="KW-0862">Zinc</keyword>
<evidence type="ECO:0000313" key="12">
    <source>
        <dbReference type="Proteomes" id="UP000191285"/>
    </source>
</evidence>
<comment type="subcellular location">
    <subcellularLocation>
        <location evidence="1">Nucleus</location>
    </subcellularLocation>
</comment>
<dbReference type="OrthoDB" id="3364175at2759"/>
<keyword evidence="9" id="KW-0119">Carbohydrate metabolism</keyword>
<dbReference type="GO" id="GO:0000981">
    <property type="term" value="F:DNA-binding transcription factor activity, RNA polymerase II-specific"/>
    <property type="evidence" value="ECO:0007669"/>
    <property type="project" value="InterPro"/>
</dbReference>
<keyword evidence="6" id="KW-0010">Activator</keyword>
<proteinExistence type="predicted"/>
<dbReference type="InterPro" id="IPR036864">
    <property type="entry name" value="Zn2-C6_fun-type_DNA-bd_sf"/>
</dbReference>
<dbReference type="Pfam" id="PF03902">
    <property type="entry name" value="Gal4_dimer"/>
    <property type="match status" value="1"/>
</dbReference>
<accession>A0A1V6TNX3</accession>
<keyword evidence="4" id="KW-0805">Transcription regulation</keyword>
<keyword evidence="12" id="KW-1185">Reference proteome</keyword>
<dbReference type="GO" id="GO:0008270">
    <property type="term" value="F:zinc ion binding"/>
    <property type="evidence" value="ECO:0007669"/>
    <property type="project" value="InterPro"/>
</dbReference>
<dbReference type="SMART" id="SM00066">
    <property type="entry name" value="GAL4"/>
    <property type="match status" value="1"/>
</dbReference>
<evidence type="ECO:0000256" key="8">
    <source>
        <dbReference type="ARBA" id="ARBA00023242"/>
    </source>
</evidence>
<dbReference type="InterPro" id="IPR051127">
    <property type="entry name" value="Fungal_SecMet_Regulators"/>
</dbReference>
<evidence type="ECO:0000256" key="1">
    <source>
        <dbReference type="ARBA" id="ARBA00004123"/>
    </source>
</evidence>
<dbReference type="InterPro" id="IPR007219">
    <property type="entry name" value="XnlR_reg_dom"/>
</dbReference>
<evidence type="ECO:0000256" key="5">
    <source>
        <dbReference type="ARBA" id="ARBA00023125"/>
    </source>
</evidence>
<dbReference type="PROSITE" id="PS00463">
    <property type="entry name" value="ZN2_CY6_FUNGAL_1"/>
    <property type="match status" value="1"/>
</dbReference>
<protein>
    <recommendedName>
        <fullName evidence="10">Zn(2)-C6 fungal-type domain-containing protein</fullName>
    </recommendedName>
</protein>
<dbReference type="Gene3D" id="4.10.240.10">
    <property type="entry name" value="Zn(2)-C6 fungal-type DNA-binding domain"/>
    <property type="match status" value="1"/>
</dbReference>
<evidence type="ECO:0000256" key="2">
    <source>
        <dbReference type="ARBA" id="ARBA00022723"/>
    </source>
</evidence>
<dbReference type="SUPFAM" id="SSF57701">
    <property type="entry name" value="Zn2/Cys6 DNA-binding domain"/>
    <property type="match status" value="1"/>
</dbReference>
<dbReference type="GO" id="GO:0000435">
    <property type="term" value="P:positive regulation of transcription from RNA polymerase II promoter by galactose"/>
    <property type="evidence" value="ECO:0007669"/>
    <property type="project" value="TreeGrafter"/>
</dbReference>
<evidence type="ECO:0000256" key="4">
    <source>
        <dbReference type="ARBA" id="ARBA00023015"/>
    </source>
</evidence>
<dbReference type="InterPro" id="IPR005600">
    <property type="entry name" value="Gal4_dimer_dom"/>
</dbReference>
<dbReference type="AlphaFoldDB" id="A0A1V6TNX3"/>
<keyword evidence="8" id="KW-0539">Nucleus</keyword>
<evidence type="ECO:0000256" key="9">
    <source>
        <dbReference type="ARBA" id="ARBA00023277"/>
    </source>
</evidence>
<dbReference type="PANTHER" id="PTHR47424">
    <property type="entry name" value="REGULATORY PROTEIN GAL4"/>
    <property type="match status" value="1"/>
</dbReference>
<dbReference type="PROSITE" id="PS50048">
    <property type="entry name" value="ZN2_CY6_FUNGAL_2"/>
    <property type="match status" value="1"/>
</dbReference>
<evidence type="ECO:0000256" key="7">
    <source>
        <dbReference type="ARBA" id="ARBA00023163"/>
    </source>
</evidence>
<dbReference type="GO" id="GO:0000978">
    <property type="term" value="F:RNA polymerase II cis-regulatory region sequence-specific DNA binding"/>
    <property type="evidence" value="ECO:0007669"/>
    <property type="project" value="TreeGrafter"/>
</dbReference>
<dbReference type="EMBL" id="MLKD01000004">
    <property type="protein sequence ID" value="OQE27684.1"/>
    <property type="molecule type" value="Genomic_DNA"/>
</dbReference>
<dbReference type="SMART" id="SM00906">
    <property type="entry name" value="Fungal_trans"/>
    <property type="match status" value="1"/>
</dbReference>
<dbReference type="CDD" id="cd14654">
    <property type="entry name" value="ZIP_Gal4"/>
    <property type="match status" value="1"/>
</dbReference>
<keyword evidence="2" id="KW-0479">Metal-binding</keyword>
<dbReference type="Pfam" id="PF00172">
    <property type="entry name" value="Zn_clus"/>
    <property type="match status" value="1"/>
</dbReference>
<gene>
    <name evidence="11" type="ORF">PENSTE_c004G03437</name>
</gene>
<name>A0A1V6TNX3_9EURO</name>
<sequence length="617" mass="69334">MSGYEPGNLGRNSHIPACLECRTRKAKCSKTQPCALCVHHKRECVYASKVPRTPLTREHLTAVENRLQLLESVLGRLFPSGDMQDISRELLIEDSPRDLVFTQKAYEELSADYNLPSDALVFHDLLNTNQSIAPGLPNSSPMEIDNQSQSVAQARTPAATLNNEAEFVNTYFTYYHTLYPMLHENTFRLVQSGQIAPPHWAVLSNMVLAIGAWLDSDPNQGLDKAYFTRAQENFEKIPMGDQGNLTLVQGLVLLSEFAQKQGNPETSGRYIGSAVQMAIALNLHIEPQDHENTELDKEIRRRVWWSVYCSESCSAKIYGRPLLLPEDALITVNPVSNIHENSLTFSNTAFPPQCGDSSIYMGLIQQSSYHRLANRIYRRLLSCPDYTAQQVQEAGEMIDEWHKRSSLCLQVTNPSTAPDWYFIARRRQVLCDRSLRLLIHRPLLLRWLKRKSIDGEASTPNNLAEAQCRAQNLQIARTTIDMISDSFVSGRYSKLTLSFTLYALFHALIVPLIHIKVDPSAPSSISCMQDINKASNALKGLPNSLDALSRSFVVALRQLYAVSSQAVPESEPGQNALNPHNIRPSANNIFGNQELDLLKDPKFSSSHELDFSEWVHL</sequence>
<feature type="domain" description="Zn(2)-C6 fungal-type" evidence="10">
    <location>
        <begin position="17"/>
        <end position="46"/>
    </location>
</feature>
<dbReference type="Proteomes" id="UP000191285">
    <property type="component" value="Unassembled WGS sequence"/>
</dbReference>
<evidence type="ECO:0000313" key="11">
    <source>
        <dbReference type="EMBL" id="OQE27684.1"/>
    </source>
</evidence>
<keyword evidence="7" id="KW-0804">Transcription</keyword>
<organism evidence="11 12">
    <name type="scientific">Penicillium steckii</name>
    <dbReference type="NCBI Taxonomy" id="303698"/>
    <lineage>
        <taxon>Eukaryota</taxon>
        <taxon>Fungi</taxon>
        <taxon>Dikarya</taxon>
        <taxon>Ascomycota</taxon>
        <taxon>Pezizomycotina</taxon>
        <taxon>Eurotiomycetes</taxon>
        <taxon>Eurotiomycetidae</taxon>
        <taxon>Eurotiales</taxon>
        <taxon>Aspergillaceae</taxon>
        <taxon>Penicillium</taxon>
    </lineage>
</organism>
<keyword evidence="5" id="KW-0238">DNA-binding</keyword>
<dbReference type="CDD" id="cd12148">
    <property type="entry name" value="fungal_TF_MHR"/>
    <property type="match status" value="1"/>
</dbReference>
<dbReference type="InterPro" id="IPR001138">
    <property type="entry name" value="Zn2Cys6_DnaBD"/>
</dbReference>
<dbReference type="CDD" id="cd00067">
    <property type="entry name" value="GAL4"/>
    <property type="match status" value="1"/>
</dbReference>
<evidence type="ECO:0000256" key="6">
    <source>
        <dbReference type="ARBA" id="ARBA00023159"/>
    </source>
</evidence>
<evidence type="ECO:0000256" key="3">
    <source>
        <dbReference type="ARBA" id="ARBA00022833"/>
    </source>
</evidence>
<dbReference type="GO" id="GO:0006351">
    <property type="term" value="P:DNA-templated transcription"/>
    <property type="evidence" value="ECO:0007669"/>
    <property type="project" value="InterPro"/>
</dbReference>